<dbReference type="InterPro" id="IPR002716">
    <property type="entry name" value="PIN_dom"/>
</dbReference>
<protein>
    <recommendedName>
        <fullName evidence="2">PIN domain-containing protein</fullName>
    </recommendedName>
</protein>
<dbReference type="EMBL" id="CADCTY010001846">
    <property type="protein sequence ID" value="CAA9390661.1"/>
    <property type="molecule type" value="Genomic_DNA"/>
</dbReference>
<evidence type="ECO:0000256" key="1">
    <source>
        <dbReference type="ARBA" id="ARBA00022842"/>
    </source>
</evidence>
<dbReference type="InterPro" id="IPR044153">
    <property type="entry name" value="PIN_Pae0151-like"/>
</dbReference>
<dbReference type="InterPro" id="IPR029060">
    <property type="entry name" value="PIN-like_dom_sf"/>
</dbReference>
<proteinExistence type="predicted"/>
<dbReference type="Pfam" id="PF01850">
    <property type="entry name" value="PIN"/>
    <property type="match status" value="1"/>
</dbReference>
<dbReference type="Gene3D" id="3.40.50.1010">
    <property type="entry name" value="5'-nuclease"/>
    <property type="match status" value="1"/>
</dbReference>
<dbReference type="PANTHER" id="PTHR35901">
    <property type="entry name" value="RIBONUCLEASE VAPC3"/>
    <property type="match status" value="1"/>
</dbReference>
<accession>A0A6J4NK89</accession>
<reference evidence="3" key="1">
    <citation type="submission" date="2020-02" db="EMBL/GenBank/DDBJ databases">
        <authorList>
            <person name="Meier V. D."/>
        </authorList>
    </citation>
    <scope>NUCLEOTIDE SEQUENCE</scope>
    <source>
        <strain evidence="3">AVDCRST_MAG94</strain>
    </source>
</reference>
<sequence length="111" mass="12383">MSRFVVDASVAVKWVVPEIHADAAARLLGRDYELLVPDLFFAEIANVFWKRVQRGQDQTERARMALEALVAQPLQVHASAGLIASAFEIALETKRAVYDCIYLALAVEHQC</sequence>
<gene>
    <name evidence="3" type="ORF">AVDCRST_MAG94-5384</name>
</gene>
<feature type="domain" description="PIN" evidence="2">
    <location>
        <begin position="5"/>
        <end position="111"/>
    </location>
</feature>
<dbReference type="SUPFAM" id="SSF88723">
    <property type="entry name" value="PIN domain-like"/>
    <property type="match status" value="1"/>
</dbReference>
<dbReference type="CDD" id="cd09873">
    <property type="entry name" value="PIN_Pae0151-like"/>
    <property type="match status" value="1"/>
</dbReference>
<evidence type="ECO:0000313" key="3">
    <source>
        <dbReference type="EMBL" id="CAA9390661.1"/>
    </source>
</evidence>
<evidence type="ECO:0000259" key="2">
    <source>
        <dbReference type="Pfam" id="PF01850"/>
    </source>
</evidence>
<dbReference type="InterPro" id="IPR051619">
    <property type="entry name" value="TypeII_TA_RNase_PINc/VapC"/>
</dbReference>
<name>A0A6J4NK89_9CYAN</name>
<dbReference type="PANTHER" id="PTHR35901:SF1">
    <property type="entry name" value="EXONUCLEASE VAPC9"/>
    <property type="match status" value="1"/>
</dbReference>
<organism evidence="3">
    <name type="scientific">uncultured Leptolyngbya sp</name>
    <dbReference type="NCBI Taxonomy" id="332963"/>
    <lineage>
        <taxon>Bacteria</taxon>
        <taxon>Bacillati</taxon>
        <taxon>Cyanobacteriota</taxon>
        <taxon>Cyanophyceae</taxon>
        <taxon>Leptolyngbyales</taxon>
        <taxon>Leptolyngbyaceae</taxon>
        <taxon>Leptolyngbya group</taxon>
        <taxon>Leptolyngbya</taxon>
        <taxon>environmental samples</taxon>
    </lineage>
</organism>
<dbReference type="AlphaFoldDB" id="A0A6J4NK89"/>
<keyword evidence="1" id="KW-0460">Magnesium</keyword>